<dbReference type="RefSeq" id="XP_020051462.1">
    <property type="nucleotide sequence ID" value="XM_020204026.1"/>
</dbReference>
<accession>A0A1L9WG26</accession>
<dbReference type="OMA" id="RMFNIDE"/>
<dbReference type="STRING" id="690307.A0A1L9WG26"/>
<reference evidence="2" key="1">
    <citation type="journal article" date="2017" name="Genome Biol.">
        <title>Comparative genomics reveals high biological diversity and specific adaptations in the industrially and medically important fungal genus Aspergillus.</title>
        <authorList>
            <person name="de Vries R.P."/>
            <person name="Riley R."/>
            <person name="Wiebenga A."/>
            <person name="Aguilar-Osorio G."/>
            <person name="Amillis S."/>
            <person name="Uchima C.A."/>
            <person name="Anderluh G."/>
            <person name="Asadollahi M."/>
            <person name="Askin M."/>
            <person name="Barry K."/>
            <person name="Battaglia E."/>
            <person name="Bayram O."/>
            <person name="Benocci T."/>
            <person name="Braus-Stromeyer S.A."/>
            <person name="Caldana C."/>
            <person name="Canovas D."/>
            <person name="Cerqueira G.C."/>
            <person name="Chen F."/>
            <person name="Chen W."/>
            <person name="Choi C."/>
            <person name="Clum A."/>
            <person name="Dos Santos R.A."/>
            <person name="Damasio A.R."/>
            <person name="Diallinas G."/>
            <person name="Emri T."/>
            <person name="Fekete E."/>
            <person name="Flipphi M."/>
            <person name="Freyberg S."/>
            <person name="Gallo A."/>
            <person name="Gournas C."/>
            <person name="Habgood R."/>
            <person name="Hainaut M."/>
            <person name="Harispe M.L."/>
            <person name="Henrissat B."/>
            <person name="Hilden K.S."/>
            <person name="Hope R."/>
            <person name="Hossain A."/>
            <person name="Karabika E."/>
            <person name="Karaffa L."/>
            <person name="Karanyi Z."/>
            <person name="Krasevec N."/>
            <person name="Kuo A."/>
            <person name="Kusch H."/>
            <person name="LaButti K."/>
            <person name="Lagendijk E.L."/>
            <person name="Lapidus A."/>
            <person name="Levasseur A."/>
            <person name="Lindquist E."/>
            <person name="Lipzen A."/>
            <person name="Logrieco A.F."/>
            <person name="MacCabe A."/>
            <person name="Maekelae M.R."/>
            <person name="Malavazi I."/>
            <person name="Melin P."/>
            <person name="Meyer V."/>
            <person name="Mielnichuk N."/>
            <person name="Miskei M."/>
            <person name="Molnar A.P."/>
            <person name="Mule G."/>
            <person name="Ngan C.Y."/>
            <person name="Orejas M."/>
            <person name="Orosz E."/>
            <person name="Ouedraogo J.P."/>
            <person name="Overkamp K.M."/>
            <person name="Park H.-S."/>
            <person name="Perrone G."/>
            <person name="Piumi F."/>
            <person name="Punt P.J."/>
            <person name="Ram A.F."/>
            <person name="Ramon A."/>
            <person name="Rauscher S."/>
            <person name="Record E."/>
            <person name="Riano-Pachon D.M."/>
            <person name="Robert V."/>
            <person name="Roehrig J."/>
            <person name="Ruller R."/>
            <person name="Salamov A."/>
            <person name="Salih N.S."/>
            <person name="Samson R.A."/>
            <person name="Sandor E."/>
            <person name="Sanguinetti M."/>
            <person name="Schuetze T."/>
            <person name="Sepcic K."/>
            <person name="Shelest E."/>
            <person name="Sherlock G."/>
            <person name="Sophianopoulou V."/>
            <person name="Squina F.M."/>
            <person name="Sun H."/>
            <person name="Susca A."/>
            <person name="Todd R.B."/>
            <person name="Tsang A."/>
            <person name="Unkles S.E."/>
            <person name="van de Wiele N."/>
            <person name="van Rossen-Uffink D."/>
            <person name="Oliveira J.V."/>
            <person name="Vesth T.C."/>
            <person name="Visser J."/>
            <person name="Yu J.-H."/>
            <person name="Zhou M."/>
            <person name="Andersen M.R."/>
            <person name="Archer D.B."/>
            <person name="Baker S.E."/>
            <person name="Benoit I."/>
            <person name="Brakhage A.A."/>
            <person name="Braus G.H."/>
            <person name="Fischer R."/>
            <person name="Frisvad J.C."/>
            <person name="Goldman G.H."/>
            <person name="Houbraken J."/>
            <person name="Oakley B."/>
            <person name="Pocsi I."/>
            <person name="Scazzocchio C."/>
            <person name="Seiboth B."/>
            <person name="vanKuyk P.A."/>
            <person name="Wortman J."/>
            <person name="Dyer P.S."/>
            <person name="Grigoriev I.V."/>
        </authorList>
    </citation>
    <scope>NUCLEOTIDE SEQUENCE [LARGE SCALE GENOMIC DNA]</scope>
    <source>
        <strain evidence="2">ATCC 16872 / CBS 172.66 / WB 5094</strain>
    </source>
</reference>
<dbReference type="VEuPathDB" id="FungiDB:ASPACDRAFT_64722"/>
<sequence>MSSSGRRQHTRNHRTRIVLDTLLKRLLQEQTGVLDDGHFSLGGQNGITHIVQYDFEKLCPLSCGSTFQPEILFEPVLIDEVRQCRNHPFSMRPFFDLPEDPETITTADRTGQLWSIESYLEPDTEGDTVLPHITMLGLQPKDGRENAILYGELIALVSAMRNRAFQPKVDTEEEQEALEEADDEDRKSYPYLFTEEDTFPVLFLSAVAPRHARIFYGCMEGRQLVIRQSKLYSFVRVADAPIELFASLRLSRPLVRCP</sequence>
<proteinExistence type="predicted"/>
<protein>
    <submittedName>
        <fullName evidence="1">Uncharacterized protein</fullName>
    </submittedName>
</protein>
<dbReference type="Proteomes" id="UP000184546">
    <property type="component" value="Unassembled WGS sequence"/>
</dbReference>
<evidence type="ECO:0000313" key="1">
    <source>
        <dbReference type="EMBL" id="OJJ95122.1"/>
    </source>
</evidence>
<keyword evidence="2" id="KW-1185">Reference proteome</keyword>
<name>A0A1L9WG26_ASPA1</name>
<organism evidence="1 2">
    <name type="scientific">Aspergillus aculeatus (strain ATCC 16872 / CBS 172.66 / WB 5094)</name>
    <dbReference type="NCBI Taxonomy" id="690307"/>
    <lineage>
        <taxon>Eukaryota</taxon>
        <taxon>Fungi</taxon>
        <taxon>Dikarya</taxon>
        <taxon>Ascomycota</taxon>
        <taxon>Pezizomycotina</taxon>
        <taxon>Eurotiomycetes</taxon>
        <taxon>Eurotiomycetidae</taxon>
        <taxon>Eurotiales</taxon>
        <taxon>Aspergillaceae</taxon>
        <taxon>Aspergillus</taxon>
        <taxon>Aspergillus subgen. Circumdati</taxon>
    </lineage>
</organism>
<dbReference type="AlphaFoldDB" id="A0A1L9WG26"/>
<gene>
    <name evidence="1" type="ORF">ASPACDRAFT_64722</name>
</gene>
<dbReference type="GeneID" id="30977840"/>
<evidence type="ECO:0000313" key="2">
    <source>
        <dbReference type="Proteomes" id="UP000184546"/>
    </source>
</evidence>
<dbReference type="EMBL" id="KV878991">
    <property type="protein sequence ID" value="OJJ95122.1"/>
    <property type="molecule type" value="Genomic_DNA"/>
</dbReference>
<dbReference type="OrthoDB" id="4436899at2759"/>